<dbReference type="CDD" id="cd02966">
    <property type="entry name" value="TlpA_like_family"/>
    <property type="match status" value="1"/>
</dbReference>
<dbReference type="RefSeq" id="WP_121126845.1">
    <property type="nucleotide sequence ID" value="NZ_RBWS01000024.1"/>
</dbReference>
<proteinExistence type="predicted"/>
<dbReference type="Gene3D" id="3.40.30.10">
    <property type="entry name" value="Glutaredoxin"/>
    <property type="match status" value="1"/>
</dbReference>
<keyword evidence="2" id="KW-0201">Cytochrome c-type biogenesis</keyword>
<evidence type="ECO:0000256" key="1">
    <source>
        <dbReference type="ARBA" id="ARBA00004196"/>
    </source>
</evidence>
<evidence type="ECO:0000259" key="6">
    <source>
        <dbReference type="PROSITE" id="PS51352"/>
    </source>
</evidence>
<dbReference type="InterPro" id="IPR036249">
    <property type="entry name" value="Thioredoxin-like_sf"/>
</dbReference>
<dbReference type="Proteomes" id="UP000282423">
    <property type="component" value="Unassembled WGS sequence"/>
</dbReference>
<dbReference type="EMBL" id="RBWS01000024">
    <property type="protein sequence ID" value="RKO68983.1"/>
    <property type="molecule type" value="Genomic_DNA"/>
</dbReference>
<dbReference type="SUPFAM" id="SSF52833">
    <property type="entry name" value="Thioredoxin-like"/>
    <property type="match status" value="1"/>
</dbReference>
<comment type="subcellular location">
    <subcellularLocation>
        <location evidence="1">Cell envelope</location>
    </subcellularLocation>
</comment>
<reference evidence="7 8" key="1">
    <citation type="submission" date="2018-10" db="EMBL/GenBank/DDBJ databases">
        <title>Sphingobacterium sp. M05W1-28.</title>
        <authorList>
            <person name="Cai H."/>
        </authorList>
    </citation>
    <scope>NUCLEOTIDE SEQUENCE [LARGE SCALE GENOMIC DNA]</scope>
    <source>
        <strain evidence="7 8">M05W1-28</strain>
    </source>
</reference>
<gene>
    <name evidence="7" type="ORF">D7322_24650</name>
</gene>
<dbReference type="Pfam" id="PF00578">
    <property type="entry name" value="AhpC-TSA"/>
    <property type="match status" value="1"/>
</dbReference>
<dbReference type="PROSITE" id="PS51352">
    <property type="entry name" value="THIOREDOXIN_2"/>
    <property type="match status" value="1"/>
</dbReference>
<organism evidence="7 8">
    <name type="scientific">Sphingobacterium puteale</name>
    <dbReference type="NCBI Taxonomy" id="2420510"/>
    <lineage>
        <taxon>Bacteria</taxon>
        <taxon>Pseudomonadati</taxon>
        <taxon>Bacteroidota</taxon>
        <taxon>Sphingobacteriia</taxon>
        <taxon>Sphingobacteriales</taxon>
        <taxon>Sphingobacteriaceae</taxon>
        <taxon>Sphingobacterium</taxon>
    </lineage>
</organism>
<name>A0A420VRJ5_9SPHI</name>
<evidence type="ECO:0000256" key="2">
    <source>
        <dbReference type="ARBA" id="ARBA00022748"/>
    </source>
</evidence>
<dbReference type="PANTHER" id="PTHR42852:SF6">
    <property type="entry name" value="THIOL:DISULFIDE INTERCHANGE PROTEIN DSBE"/>
    <property type="match status" value="1"/>
</dbReference>
<evidence type="ECO:0000256" key="5">
    <source>
        <dbReference type="SAM" id="SignalP"/>
    </source>
</evidence>
<keyword evidence="5" id="KW-0732">Signal</keyword>
<keyword evidence="8" id="KW-1185">Reference proteome</keyword>
<dbReference type="PANTHER" id="PTHR42852">
    <property type="entry name" value="THIOL:DISULFIDE INTERCHANGE PROTEIN DSBE"/>
    <property type="match status" value="1"/>
</dbReference>
<evidence type="ECO:0000313" key="8">
    <source>
        <dbReference type="Proteomes" id="UP000282423"/>
    </source>
</evidence>
<feature type="domain" description="Thioredoxin" evidence="6">
    <location>
        <begin position="31"/>
        <end position="171"/>
    </location>
</feature>
<dbReference type="GO" id="GO:0016209">
    <property type="term" value="F:antioxidant activity"/>
    <property type="evidence" value="ECO:0007669"/>
    <property type="project" value="InterPro"/>
</dbReference>
<evidence type="ECO:0000256" key="4">
    <source>
        <dbReference type="ARBA" id="ARBA00023284"/>
    </source>
</evidence>
<dbReference type="AlphaFoldDB" id="A0A420VRJ5"/>
<feature type="chain" id="PRO_5019579515" evidence="5">
    <location>
        <begin position="20"/>
        <end position="417"/>
    </location>
</feature>
<dbReference type="InterPro" id="IPR050553">
    <property type="entry name" value="Thioredoxin_ResA/DsbE_sf"/>
</dbReference>
<accession>A0A420VRJ5</accession>
<dbReference type="GO" id="GO:0016491">
    <property type="term" value="F:oxidoreductase activity"/>
    <property type="evidence" value="ECO:0007669"/>
    <property type="project" value="InterPro"/>
</dbReference>
<comment type="caution">
    <text evidence="7">The sequence shown here is derived from an EMBL/GenBank/DDBJ whole genome shotgun (WGS) entry which is preliminary data.</text>
</comment>
<dbReference type="InterPro" id="IPR000866">
    <property type="entry name" value="AhpC/TSA"/>
</dbReference>
<feature type="signal peptide" evidence="5">
    <location>
        <begin position="1"/>
        <end position="19"/>
    </location>
</feature>
<evidence type="ECO:0000256" key="3">
    <source>
        <dbReference type="ARBA" id="ARBA00023157"/>
    </source>
</evidence>
<dbReference type="GO" id="GO:0030313">
    <property type="term" value="C:cell envelope"/>
    <property type="evidence" value="ECO:0007669"/>
    <property type="project" value="UniProtKB-SubCell"/>
</dbReference>
<evidence type="ECO:0000313" key="7">
    <source>
        <dbReference type="EMBL" id="RKO68983.1"/>
    </source>
</evidence>
<dbReference type="InterPro" id="IPR013766">
    <property type="entry name" value="Thioredoxin_domain"/>
</dbReference>
<sequence>MRKLIMTLGLLIAFQISFGQHNANVDLSNQLKISAAVPDMPAMEILNFSGTKVDLDDYKDKVLILDFWDTSCATCIQLMPHVKEVQKEVGDKAQIFAVTWQSKELITEFYKKNKYLKEKNAYLPTIVSDSLLKKYFPYQGVPHTVFIYKGKVKAITYPDYIKSKFIDELIANEKLDIPVKDDFNTKTVIHDSADANLKGKVLITGYRDDLQFKGGLPIEKDSVTGMYVTSLINTSIFNAFKRLYNFIDPPNFLWIPGRVEWNVKDPSMYEYQSNTIGPRIWDTKYAICYQRFSQDTLSKKEMAKLVMNDLVSFLGVSASIEKKEKDVIIIRKTDKSQENAVKPTDGRRVEGADNLAFLLDVSELYPPAFDESGFKEIIEIPDYSSLEKLNEQILYYGLEAVREKKVIEVMIIKERGH</sequence>
<dbReference type="OrthoDB" id="793244at2"/>
<keyword evidence="4" id="KW-0676">Redox-active center</keyword>
<dbReference type="GO" id="GO:0017004">
    <property type="term" value="P:cytochrome complex assembly"/>
    <property type="evidence" value="ECO:0007669"/>
    <property type="project" value="UniProtKB-KW"/>
</dbReference>
<protein>
    <submittedName>
        <fullName evidence="7">TlpA family protein disulfide reductase</fullName>
    </submittedName>
</protein>
<keyword evidence="3" id="KW-1015">Disulfide bond</keyword>